<feature type="signal peptide" evidence="1">
    <location>
        <begin position="1"/>
        <end position="23"/>
    </location>
</feature>
<evidence type="ECO:0000313" key="3">
    <source>
        <dbReference type="Proteomes" id="UP001202248"/>
    </source>
</evidence>
<name>A0ABS9SMW7_9BACT</name>
<dbReference type="SUPFAM" id="SSF56935">
    <property type="entry name" value="Porins"/>
    <property type="match status" value="1"/>
</dbReference>
<comment type="caution">
    <text evidence="2">The sequence shown here is derived from an EMBL/GenBank/DDBJ whole genome shotgun (WGS) entry which is preliminary data.</text>
</comment>
<dbReference type="Proteomes" id="UP001202248">
    <property type="component" value="Unassembled WGS sequence"/>
</dbReference>
<dbReference type="InterPro" id="IPR037066">
    <property type="entry name" value="Plug_dom_sf"/>
</dbReference>
<keyword evidence="1" id="KW-0732">Signal</keyword>
<keyword evidence="3" id="KW-1185">Reference proteome</keyword>
<dbReference type="EMBL" id="JAKWBL010000004">
    <property type="protein sequence ID" value="MCH5599717.1"/>
    <property type="molecule type" value="Genomic_DNA"/>
</dbReference>
<reference evidence="2 3" key="1">
    <citation type="submission" date="2022-02" db="EMBL/GenBank/DDBJ databases">
        <authorList>
            <person name="Min J."/>
        </authorList>
    </citation>
    <scope>NUCLEOTIDE SEQUENCE [LARGE SCALE GENOMIC DNA]</scope>
    <source>
        <strain evidence="2 3">GR10-1</strain>
    </source>
</reference>
<gene>
    <name evidence="2" type="ORF">MKP09_18260</name>
</gene>
<evidence type="ECO:0000313" key="2">
    <source>
        <dbReference type="EMBL" id="MCH5599717.1"/>
    </source>
</evidence>
<protein>
    <recommendedName>
        <fullName evidence="4">TonB-dependent receptor plug domain-containing protein</fullName>
    </recommendedName>
</protein>
<sequence length="88" mass="9655">MKKGFISVIGLVQIFLTTQTVSAQQTTLDPVTVTSSLSEKRTSETGRNITIVKGEDILKLPVHSLDELLKYIPGVECKAAARKDRRAI</sequence>
<organism evidence="2 3">
    <name type="scientific">Niabella ginsengisoli</name>
    <dbReference type="NCBI Taxonomy" id="522298"/>
    <lineage>
        <taxon>Bacteria</taxon>
        <taxon>Pseudomonadati</taxon>
        <taxon>Bacteroidota</taxon>
        <taxon>Chitinophagia</taxon>
        <taxon>Chitinophagales</taxon>
        <taxon>Chitinophagaceae</taxon>
        <taxon>Niabella</taxon>
    </lineage>
</organism>
<dbReference type="Gene3D" id="2.170.130.10">
    <property type="entry name" value="TonB-dependent receptor, plug domain"/>
    <property type="match status" value="1"/>
</dbReference>
<proteinExistence type="predicted"/>
<dbReference type="RefSeq" id="WP_240831750.1">
    <property type="nucleotide sequence ID" value="NZ_JAKWBL010000004.1"/>
</dbReference>
<feature type="chain" id="PRO_5046112813" description="TonB-dependent receptor plug domain-containing protein" evidence="1">
    <location>
        <begin position="24"/>
        <end position="88"/>
    </location>
</feature>
<accession>A0ABS9SMW7</accession>
<evidence type="ECO:0000256" key="1">
    <source>
        <dbReference type="SAM" id="SignalP"/>
    </source>
</evidence>
<evidence type="ECO:0008006" key="4">
    <source>
        <dbReference type="Google" id="ProtNLM"/>
    </source>
</evidence>